<protein>
    <submittedName>
        <fullName evidence="2">Uncharacterized protein</fullName>
    </submittedName>
</protein>
<dbReference type="EMBL" id="JACAZI010000003">
    <property type="protein sequence ID" value="KAF7366008.1"/>
    <property type="molecule type" value="Genomic_DNA"/>
</dbReference>
<keyword evidence="3" id="KW-1185">Reference proteome</keyword>
<evidence type="ECO:0000256" key="1">
    <source>
        <dbReference type="SAM" id="MobiDB-lite"/>
    </source>
</evidence>
<sequence length="335" mass="36831">MFLVTGEPEQYLRSRFYPSPTPSRPANLQLHTPAPSIDSIPAPPSARDASPSIKDLLDQILASKASDSGFFGVARFSRSLPIVTWPTALHESFKWPARPFSNLANALPHQFVGDTNIDIPLPGSNTTTTPDFAFGKIGANSTTVYPIIVESAYSQSPKRLEEKANKHLTRPEVACVVGLDFTTPTFDAPKTCPLAGAKGMSQPEFNVAADAVDKSPLGPIKVGNDVWAPAIERIELAMWCKKPGTLEPIQYNKWDITPLDNDADLTKHHAAIVKLLRKNTLAVIEKNEFNLIFSEGESFKINWQGFYRDLRVVCYLTHFDGITNGSTKMLPNPSI</sequence>
<feature type="compositionally biased region" description="Low complexity" evidence="1">
    <location>
        <begin position="33"/>
        <end position="49"/>
    </location>
</feature>
<proteinExistence type="predicted"/>
<feature type="region of interest" description="Disordered" evidence="1">
    <location>
        <begin position="14"/>
        <end position="49"/>
    </location>
</feature>
<comment type="caution">
    <text evidence="2">The sequence shown here is derived from an EMBL/GenBank/DDBJ whole genome shotgun (WGS) entry which is preliminary data.</text>
</comment>
<dbReference type="Proteomes" id="UP000620124">
    <property type="component" value="Unassembled WGS sequence"/>
</dbReference>
<name>A0A8H6YTF4_9AGAR</name>
<dbReference type="OrthoDB" id="3037742at2759"/>
<accession>A0A8H6YTF4</accession>
<gene>
    <name evidence="2" type="ORF">MVEN_00476700</name>
</gene>
<dbReference type="AlphaFoldDB" id="A0A8H6YTF4"/>
<organism evidence="2 3">
    <name type="scientific">Mycena venus</name>
    <dbReference type="NCBI Taxonomy" id="2733690"/>
    <lineage>
        <taxon>Eukaryota</taxon>
        <taxon>Fungi</taxon>
        <taxon>Dikarya</taxon>
        <taxon>Basidiomycota</taxon>
        <taxon>Agaricomycotina</taxon>
        <taxon>Agaricomycetes</taxon>
        <taxon>Agaricomycetidae</taxon>
        <taxon>Agaricales</taxon>
        <taxon>Marasmiineae</taxon>
        <taxon>Mycenaceae</taxon>
        <taxon>Mycena</taxon>
    </lineage>
</organism>
<evidence type="ECO:0000313" key="3">
    <source>
        <dbReference type="Proteomes" id="UP000620124"/>
    </source>
</evidence>
<evidence type="ECO:0000313" key="2">
    <source>
        <dbReference type="EMBL" id="KAF7366008.1"/>
    </source>
</evidence>
<reference evidence="2" key="1">
    <citation type="submission" date="2020-05" db="EMBL/GenBank/DDBJ databases">
        <title>Mycena genomes resolve the evolution of fungal bioluminescence.</title>
        <authorList>
            <person name="Tsai I.J."/>
        </authorList>
    </citation>
    <scope>NUCLEOTIDE SEQUENCE</scope>
    <source>
        <strain evidence="2">CCC161011</strain>
    </source>
</reference>